<name>A0A2S9XMH3_9BACT</name>
<evidence type="ECO:0000256" key="2">
    <source>
        <dbReference type="ARBA" id="ARBA00022737"/>
    </source>
</evidence>
<keyword evidence="1" id="KW-0732">Signal</keyword>
<evidence type="ECO:0000313" key="5">
    <source>
        <dbReference type="Proteomes" id="UP000237968"/>
    </source>
</evidence>
<accession>A0A2S9XMH3</accession>
<evidence type="ECO:0000256" key="1">
    <source>
        <dbReference type="ARBA" id="ARBA00022729"/>
    </source>
</evidence>
<organism evidence="4 5">
    <name type="scientific">Enhygromyxa salina</name>
    <dbReference type="NCBI Taxonomy" id="215803"/>
    <lineage>
        <taxon>Bacteria</taxon>
        <taxon>Pseudomonadati</taxon>
        <taxon>Myxococcota</taxon>
        <taxon>Polyangia</taxon>
        <taxon>Nannocystales</taxon>
        <taxon>Nannocystaceae</taxon>
        <taxon>Enhygromyxa</taxon>
    </lineage>
</organism>
<keyword evidence="5" id="KW-1185">Reference proteome</keyword>
<keyword evidence="3" id="KW-1015">Disulfide bond</keyword>
<dbReference type="EMBL" id="PVNK01000180">
    <property type="protein sequence ID" value="PRP94042.1"/>
    <property type="molecule type" value="Genomic_DNA"/>
</dbReference>
<dbReference type="NCBIfam" id="TIGR02232">
    <property type="entry name" value="myxo_disulf_rpt"/>
    <property type="match status" value="1"/>
</dbReference>
<dbReference type="AlphaFoldDB" id="A0A2S9XMH3"/>
<dbReference type="Proteomes" id="UP000237968">
    <property type="component" value="Unassembled WGS sequence"/>
</dbReference>
<evidence type="ECO:0000256" key="3">
    <source>
        <dbReference type="ARBA" id="ARBA00023157"/>
    </source>
</evidence>
<gene>
    <name evidence="4" type="ORF">ENSA5_41540</name>
</gene>
<dbReference type="InterPro" id="IPR011936">
    <property type="entry name" value="Myxo_disulph_rpt"/>
</dbReference>
<protein>
    <submittedName>
        <fullName evidence="4">Uncharacterized protein</fullName>
    </submittedName>
</protein>
<proteinExistence type="predicted"/>
<evidence type="ECO:0000313" key="4">
    <source>
        <dbReference type="EMBL" id="PRP94042.1"/>
    </source>
</evidence>
<keyword evidence="2" id="KW-0677">Repeat</keyword>
<sequence length="398" mass="41899">MEGLEACDDANTQDGDGCSAACEHEHVTPACVKIVEAPELRQGGMLATDDGLILVGGDKRLSSSIPYTHHGWIGAFDTEGKELWTLDLGEGYFGGSIIETGDGFRAVVHAPLLMFDIDDAILSFDAAGTVSGSVSLTGAEGFPRAILETEAGLLLGGAGGVDEDLWLGRLSTSGELATVMTEDYAGLYDIFIDLERSDDAIGALALVGTVDESDGDVIVPSTEATLLVEYDQHGAELRRTLLSESDEVSLVGSDLAVTDDGTWIIAGMRYSPTFALPGTWGWAAAVRDGEVLWMHEAPDSTPLAEGFEFAAYDAVAVTEQVQLLGGAALGFDDHDVVRLGVGIDAADGSVLWQDTGEVIGGALDRYVSASTTADGTTWLLGTTSHTNWVEQWLCSTQR</sequence>
<comment type="caution">
    <text evidence="4">The sequence shown here is derived from an EMBL/GenBank/DDBJ whole genome shotgun (WGS) entry which is preliminary data.</text>
</comment>
<reference evidence="4 5" key="1">
    <citation type="submission" date="2018-03" db="EMBL/GenBank/DDBJ databases">
        <title>Draft Genome Sequences of the Obligatory Marine Myxobacteria Enhygromyxa salina SWB005.</title>
        <authorList>
            <person name="Poehlein A."/>
            <person name="Moghaddam J.A."/>
            <person name="Harms H."/>
            <person name="Alanjari M."/>
            <person name="Koenig G.M."/>
            <person name="Daniel R."/>
            <person name="Schaeberle T.F."/>
        </authorList>
    </citation>
    <scope>NUCLEOTIDE SEQUENCE [LARGE SCALE GENOMIC DNA]</scope>
    <source>
        <strain evidence="4 5">SWB005</strain>
    </source>
</reference>